<keyword evidence="1" id="KW-0472">Membrane</keyword>
<dbReference type="Pfam" id="PF06912">
    <property type="entry name" value="DUF1275"/>
    <property type="match status" value="1"/>
</dbReference>
<feature type="transmembrane region" description="Helical" evidence="1">
    <location>
        <begin position="39"/>
        <end position="60"/>
    </location>
</feature>
<feature type="transmembrane region" description="Helical" evidence="1">
    <location>
        <begin position="7"/>
        <end position="27"/>
    </location>
</feature>
<name>A0ABQ1YDT9_9BACT</name>
<evidence type="ECO:0000313" key="3">
    <source>
        <dbReference type="Proteomes" id="UP000600214"/>
    </source>
</evidence>
<protein>
    <recommendedName>
        <fullName evidence="4">DUF1275 domain-containing protein</fullName>
    </recommendedName>
</protein>
<organism evidence="2 3">
    <name type="scientific">Dyadobacter endophyticus</name>
    <dbReference type="NCBI Taxonomy" id="1749036"/>
    <lineage>
        <taxon>Bacteria</taxon>
        <taxon>Pseudomonadati</taxon>
        <taxon>Bacteroidota</taxon>
        <taxon>Cytophagia</taxon>
        <taxon>Cytophagales</taxon>
        <taxon>Spirosomataceae</taxon>
        <taxon>Dyadobacter</taxon>
    </lineage>
</organism>
<accession>A0ABQ1YDT9</accession>
<dbReference type="InterPro" id="IPR010699">
    <property type="entry name" value="DUF1275"/>
</dbReference>
<dbReference type="Proteomes" id="UP000600214">
    <property type="component" value="Unassembled WGS sequence"/>
</dbReference>
<keyword evidence="1" id="KW-0812">Transmembrane</keyword>
<evidence type="ECO:0000256" key="1">
    <source>
        <dbReference type="SAM" id="Phobius"/>
    </source>
</evidence>
<dbReference type="PANTHER" id="PTHR37314">
    <property type="entry name" value="SLR0142 PROTEIN"/>
    <property type="match status" value="1"/>
</dbReference>
<dbReference type="PANTHER" id="PTHR37314:SF4">
    <property type="entry name" value="UPF0700 TRANSMEMBRANE PROTEIN YOAK"/>
    <property type="match status" value="1"/>
</dbReference>
<comment type="caution">
    <text evidence="2">The sequence shown here is derived from an EMBL/GenBank/DDBJ whole genome shotgun (WGS) entry which is preliminary data.</text>
</comment>
<reference evidence="3" key="1">
    <citation type="journal article" date="2019" name="Int. J. Syst. Evol. Microbiol.">
        <title>The Global Catalogue of Microorganisms (GCM) 10K type strain sequencing project: providing services to taxonomists for standard genome sequencing and annotation.</title>
        <authorList>
            <consortium name="The Broad Institute Genomics Platform"/>
            <consortium name="The Broad Institute Genome Sequencing Center for Infectious Disease"/>
            <person name="Wu L."/>
            <person name="Ma J."/>
        </authorList>
    </citation>
    <scope>NUCLEOTIDE SEQUENCE [LARGE SCALE GENOMIC DNA]</scope>
    <source>
        <strain evidence="3">CGMCC 1.15288</strain>
    </source>
</reference>
<dbReference type="EMBL" id="BMIA01000001">
    <property type="protein sequence ID" value="GGH20840.1"/>
    <property type="molecule type" value="Genomic_DNA"/>
</dbReference>
<proteinExistence type="predicted"/>
<evidence type="ECO:0008006" key="4">
    <source>
        <dbReference type="Google" id="ProtNLM"/>
    </source>
</evidence>
<keyword evidence="3" id="KW-1185">Reference proteome</keyword>
<sequence length="134" mass="14321">MAGIVNVTGFFAVAVLTTDVTGHFAYFADNVIKRDFSGARAFLVYILCYLVGAFLSNTILETGFRLARRYAQAIPVLVEILLLSAVVFPGVDTIHKAATATACILLFAVGLQNATVTRISDGVVNDLLCNAMCI</sequence>
<gene>
    <name evidence="2" type="ORF">GCM10007423_01500</name>
</gene>
<evidence type="ECO:0000313" key="2">
    <source>
        <dbReference type="EMBL" id="GGH20840.1"/>
    </source>
</evidence>
<keyword evidence="1" id="KW-1133">Transmembrane helix</keyword>